<dbReference type="EMBL" id="AQGV01000010">
    <property type="protein sequence ID" value="MBE0366727.1"/>
    <property type="molecule type" value="Genomic_DNA"/>
</dbReference>
<keyword evidence="2" id="KW-1185">Reference proteome</keyword>
<reference evidence="1 2" key="1">
    <citation type="submission" date="2015-03" db="EMBL/GenBank/DDBJ databases">
        <title>Genome sequence of Pseudoalteromonas aurantia.</title>
        <authorList>
            <person name="Xie B.-B."/>
            <person name="Rong J.-C."/>
            <person name="Qin Q.-L."/>
            <person name="Zhang Y.-Z."/>
        </authorList>
    </citation>
    <scope>NUCLEOTIDE SEQUENCE [LARGE SCALE GENOMIC DNA]</scope>
    <source>
        <strain evidence="1 2">208</strain>
    </source>
</reference>
<evidence type="ECO:0000313" key="2">
    <source>
        <dbReference type="Proteomes" id="UP000615755"/>
    </source>
</evidence>
<accession>A0ABR9E7F4</accession>
<sequence>MSKRLSSNDKRVVFFIEQSCPVDGLIMFYHAFKTKIKHIFFKNKSNILFLRKIKPIKKQIKTILTTSCI</sequence>
<comment type="caution">
    <text evidence="1">The sequence shown here is derived from an EMBL/GenBank/DDBJ whole genome shotgun (WGS) entry which is preliminary data.</text>
</comment>
<dbReference type="Proteomes" id="UP000615755">
    <property type="component" value="Unassembled WGS sequence"/>
</dbReference>
<protein>
    <submittedName>
        <fullName evidence="1">Uncharacterized protein</fullName>
    </submittedName>
</protein>
<gene>
    <name evidence="1" type="ORF">PAUR_a3792</name>
</gene>
<proteinExistence type="predicted"/>
<evidence type="ECO:0000313" key="1">
    <source>
        <dbReference type="EMBL" id="MBE0366727.1"/>
    </source>
</evidence>
<name>A0ABR9E7F4_9GAMM</name>
<organism evidence="1 2">
    <name type="scientific">Pseudoalteromonas aurantia 208</name>
    <dbReference type="NCBI Taxonomy" id="1314867"/>
    <lineage>
        <taxon>Bacteria</taxon>
        <taxon>Pseudomonadati</taxon>
        <taxon>Pseudomonadota</taxon>
        <taxon>Gammaproteobacteria</taxon>
        <taxon>Alteromonadales</taxon>
        <taxon>Pseudoalteromonadaceae</taxon>
        <taxon>Pseudoalteromonas</taxon>
    </lineage>
</organism>